<dbReference type="PANTHER" id="PTHR22718:SF25">
    <property type="entry name" value="G-PROTEIN COUPLED RECEPTORS FAMILY 1 PROFILE DOMAIN-CONTAINING PROTEIN"/>
    <property type="match status" value="1"/>
</dbReference>
<protein>
    <recommendedName>
        <fullName evidence="6">G-protein coupled receptors family 1 profile domain-containing protein</fullName>
    </recommendedName>
</protein>
<evidence type="ECO:0000256" key="1">
    <source>
        <dbReference type="ARBA" id="ARBA00004370"/>
    </source>
</evidence>
<name>A0ABR1CBZ8_NECAM</name>
<feature type="transmembrane region" description="Helical" evidence="5">
    <location>
        <begin position="114"/>
        <end position="135"/>
    </location>
</feature>
<feature type="transmembrane region" description="Helical" evidence="5">
    <location>
        <begin position="59"/>
        <end position="86"/>
    </location>
</feature>
<dbReference type="PANTHER" id="PTHR22718">
    <property type="entry name" value="SERPENTINE RECEPTOR, CLASS X"/>
    <property type="match status" value="1"/>
</dbReference>
<comment type="subcellular location">
    <subcellularLocation>
        <location evidence="1">Membrane</location>
    </subcellularLocation>
</comment>
<evidence type="ECO:0000256" key="2">
    <source>
        <dbReference type="ARBA" id="ARBA00022692"/>
    </source>
</evidence>
<comment type="caution">
    <text evidence="7">The sequence shown here is derived from an EMBL/GenBank/DDBJ whole genome shotgun (WGS) entry which is preliminary data.</text>
</comment>
<keyword evidence="8" id="KW-1185">Reference proteome</keyword>
<dbReference type="SUPFAM" id="SSF81321">
    <property type="entry name" value="Family A G protein-coupled receptor-like"/>
    <property type="match status" value="1"/>
</dbReference>
<keyword evidence="4 5" id="KW-0472">Membrane</keyword>
<proteinExistence type="predicted"/>
<evidence type="ECO:0000256" key="4">
    <source>
        <dbReference type="ARBA" id="ARBA00023136"/>
    </source>
</evidence>
<evidence type="ECO:0000256" key="3">
    <source>
        <dbReference type="ARBA" id="ARBA00022989"/>
    </source>
</evidence>
<feature type="transmembrane region" description="Helical" evidence="5">
    <location>
        <begin position="189"/>
        <end position="212"/>
    </location>
</feature>
<keyword evidence="3 5" id="KW-1133">Transmembrane helix</keyword>
<accession>A0ABR1CBZ8</accession>
<feature type="transmembrane region" description="Helical" evidence="5">
    <location>
        <begin position="232"/>
        <end position="256"/>
    </location>
</feature>
<sequence>MGLLLNESMSTSNMTTIEVVPVVAAVIVFGTLVAIGTIATAIFIAVLIKGRQKFVEFPFFVMVWHLTVANAIHMVMVISTIMPIMLLEIGDDSPTRQWYIWGSRILDLTEQASLYFALLMTINRFAVFVFPVMLIAFARNRVMILSLLVWLYIIFIVAWNVCSGNTKRFSKDSLSMQETLLGSNVLTKFFTLSSTVLPIVMLIMYGIIFIIIIKKRSTISGNSSSSEKDRSLLWQALAISIMLELTKLTAIITPYFTGTDSWIQWCWTIFNYSTSILNQMVNPILFLTTNRMVRSVLRSFFRSSRDTTSETCEGRKGETTISHGQEHLGVVTKLDNVDRPMR</sequence>
<reference evidence="7 8" key="1">
    <citation type="submission" date="2023-08" db="EMBL/GenBank/DDBJ databases">
        <title>A Necator americanus chromosomal reference genome.</title>
        <authorList>
            <person name="Ilik V."/>
            <person name="Petrzelkova K.J."/>
            <person name="Pardy F."/>
            <person name="Fuh T."/>
            <person name="Niatou-Singa F.S."/>
            <person name="Gouil Q."/>
            <person name="Baker L."/>
            <person name="Ritchie M.E."/>
            <person name="Jex A.R."/>
            <person name="Gazzola D."/>
            <person name="Li H."/>
            <person name="Toshio Fujiwara R."/>
            <person name="Zhan B."/>
            <person name="Aroian R.V."/>
            <person name="Pafco B."/>
            <person name="Schwarz E.M."/>
        </authorList>
    </citation>
    <scope>NUCLEOTIDE SEQUENCE [LARGE SCALE GENOMIC DNA]</scope>
    <source>
        <strain evidence="7 8">Aroian</strain>
        <tissue evidence="7">Whole animal</tissue>
    </source>
</reference>
<keyword evidence="2 5" id="KW-0812">Transmembrane</keyword>
<dbReference type="Proteomes" id="UP001303046">
    <property type="component" value="Unassembled WGS sequence"/>
</dbReference>
<evidence type="ECO:0000313" key="7">
    <source>
        <dbReference type="EMBL" id="KAK6735203.1"/>
    </source>
</evidence>
<feature type="domain" description="G-protein coupled receptors family 1 profile" evidence="6">
    <location>
        <begin position="39"/>
        <end position="286"/>
    </location>
</feature>
<feature type="transmembrane region" description="Helical" evidence="5">
    <location>
        <begin position="142"/>
        <end position="161"/>
    </location>
</feature>
<feature type="transmembrane region" description="Helical" evidence="5">
    <location>
        <begin position="20"/>
        <end position="47"/>
    </location>
</feature>
<evidence type="ECO:0000313" key="8">
    <source>
        <dbReference type="Proteomes" id="UP001303046"/>
    </source>
</evidence>
<dbReference type="Gene3D" id="1.20.1070.10">
    <property type="entry name" value="Rhodopsin 7-helix transmembrane proteins"/>
    <property type="match status" value="1"/>
</dbReference>
<organism evidence="7 8">
    <name type="scientific">Necator americanus</name>
    <name type="common">Human hookworm</name>
    <dbReference type="NCBI Taxonomy" id="51031"/>
    <lineage>
        <taxon>Eukaryota</taxon>
        <taxon>Metazoa</taxon>
        <taxon>Ecdysozoa</taxon>
        <taxon>Nematoda</taxon>
        <taxon>Chromadorea</taxon>
        <taxon>Rhabditida</taxon>
        <taxon>Rhabditina</taxon>
        <taxon>Rhabditomorpha</taxon>
        <taxon>Strongyloidea</taxon>
        <taxon>Ancylostomatidae</taxon>
        <taxon>Bunostominae</taxon>
        <taxon>Necator</taxon>
    </lineage>
</organism>
<dbReference type="InterPro" id="IPR017452">
    <property type="entry name" value="GPCR_Rhodpsn_7TM"/>
</dbReference>
<dbReference type="EMBL" id="JAVFWL010000002">
    <property type="protein sequence ID" value="KAK6735203.1"/>
    <property type="molecule type" value="Genomic_DNA"/>
</dbReference>
<dbReference type="PROSITE" id="PS50262">
    <property type="entry name" value="G_PROTEIN_RECEP_F1_2"/>
    <property type="match status" value="1"/>
</dbReference>
<evidence type="ECO:0000256" key="5">
    <source>
        <dbReference type="SAM" id="Phobius"/>
    </source>
</evidence>
<evidence type="ECO:0000259" key="6">
    <source>
        <dbReference type="PROSITE" id="PS50262"/>
    </source>
</evidence>
<feature type="transmembrane region" description="Helical" evidence="5">
    <location>
        <begin position="262"/>
        <end position="288"/>
    </location>
</feature>
<gene>
    <name evidence="7" type="primary">Necator_chrII.g6198</name>
    <name evidence="7" type="ORF">RB195_018405</name>
</gene>